<comment type="caution">
    <text evidence="1">The sequence shown here is derived from an EMBL/GenBank/DDBJ whole genome shotgun (WGS) entry which is preliminary data.</text>
</comment>
<keyword evidence="2" id="KW-1185">Reference proteome</keyword>
<sequence>MADSRFDSFHYNRLFSFPLVPNETLLRLCLFAFLNRCPGSKRLLFDVFAEAPSLSV</sequence>
<name>A0A3S4ZN68_9PLAT</name>
<dbReference type="AlphaFoldDB" id="A0A3S4ZN68"/>
<evidence type="ECO:0000313" key="1">
    <source>
        <dbReference type="EMBL" id="VEL15690.1"/>
    </source>
</evidence>
<dbReference type="EMBL" id="CAAALY010025492">
    <property type="protein sequence ID" value="VEL15690.1"/>
    <property type="molecule type" value="Genomic_DNA"/>
</dbReference>
<evidence type="ECO:0000313" key="2">
    <source>
        <dbReference type="Proteomes" id="UP000784294"/>
    </source>
</evidence>
<dbReference type="Proteomes" id="UP000784294">
    <property type="component" value="Unassembled WGS sequence"/>
</dbReference>
<accession>A0A3S4ZN68</accession>
<reference evidence="1" key="1">
    <citation type="submission" date="2018-11" db="EMBL/GenBank/DDBJ databases">
        <authorList>
            <consortium name="Pathogen Informatics"/>
        </authorList>
    </citation>
    <scope>NUCLEOTIDE SEQUENCE</scope>
</reference>
<organism evidence="1 2">
    <name type="scientific">Protopolystoma xenopodis</name>
    <dbReference type="NCBI Taxonomy" id="117903"/>
    <lineage>
        <taxon>Eukaryota</taxon>
        <taxon>Metazoa</taxon>
        <taxon>Spiralia</taxon>
        <taxon>Lophotrochozoa</taxon>
        <taxon>Platyhelminthes</taxon>
        <taxon>Monogenea</taxon>
        <taxon>Polyopisthocotylea</taxon>
        <taxon>Polystomatidea</taxon>
        <taxon>Polystomatidae</taxon>
        <taxon>Protopolystoma</taxon>
    </lineage>
</organism>
<proteinExistence type="predicted"/>
<protein>
    <submittedName>
        <fullName evidence="1">Uncharacterized protein</fullName>
    </submittedName>
</protein>
<gene>
    <name evidence="1" type="ORF">PXEA_LOCUS9130</name>
</gene>